<evidence type="ECO:0000313" key="2">
    <source>
        <dbReference type="Proteomes" id="UP000485058"/>
    </source>
</evidence>
<dbReference type="Proteomes" id="UP000485058">
    <property type="component" value="Unassembled WGS sequence"/>
</dbReference>
<gene>
    <name evidence="1" type="ORF">HaLaN_08708</name>
</gene>
<protein>
    <submittedName>
        <fullName evidence="1">Uncharacterized protein</fullName>
    </submittedName>
</protein>
<evidence type="ECO:0000313" key="1">
    <source>
        <dbReference type="EMBL" id="GFH12926.1"/>
    </source>
</evidence>
<dbReference type="AlphaFoldDB" id="A0A699Z0X7"/>
<reference evidence="1 2" key="1">
    <citation type="submission" date="2020-02" db="EMBL/GenBank/DDBJ databases">
        <title>Draft genome sequence of Haematococcus lacustris strain NIES-144.</title>
        <authorList>
            <person name="Morimoto D."/>
            <person name="Nakagawa S."/>
            <person name="Yoshida T."/>
            <person name="Sawayama S."/>
        </authorList>
    </citation>
    <scope>NUCLEOTIDE SEQUENCE [LARGE SCALE GENOMIC DNA]</scope>
    <source>
        <strain evidence="1 2">NIES-144</strain>
    </source>
</reference>
<sequence>MKLKPCSKRTHNLPAIYNDPSRSPWFSSFISPLYTEHLGGRILLSGLPEGSLAAAQATLHTSWTASAANMTDYM</sequence>
<dbReference type="EMBL" id="BLLF01000555">
    <property type="protein sequence ID" value="GFH12926.1"/>
    <property type="molecule type" value="Genomic_DNA"/>
</dbReference>
<keyword evidence="2" id="KW-1185">Reference proteome</keyword>
<accession>A0A699Z0X7</accession>
<comment type="caution">
    <text evidence="1">The sequence shown here is derived from an EMBL/GenBank/DDBJ whole genome shotgun (WGS) entry which is preliminary data.</text>
</comment>
<organism evidence="1 2">
    <name type="scientific">Haematococcus lacustris</name>
    <name type="common">Green alga</name>
    <name type="synonym">Haematococcus pluvialis</name>
    <dbReference type="NCBI Taxonomy" id="44745"/>
    <lineage>
        <taxon>Eukaryota</taxon>
        <taxon>Viridiplantae</taxon>
        <taxon>Chlorophyta</taxon>
        <taxon>core chlorophytes</taxon>
        <taxon>Chlorophyceae</taxon>
        <taxon>CS clade</taxon>
        <taxon>Chlamydomonadales</taxon>
        <taxon>Haematococcaceae</taxon>
        <taxon>Haematococcus</taxon>
    </lineage>
</organism>
<name>A0A699Z0X7_HAELA</name>
<proteinExistence type="predicted"/>